<dbReference type="InterPro" id="IPR003340">
    <property type="entry name" value="B3_DNA-bd"/>
</dbReference>
<keyword evidence="4" id="KW-0238">DNA-binding</keyword>
<comment type="caution">
    <text evidence="8">The sequence shown here is derived from an EMBL/GenBank/DDBJ whole genome shotgun (WGS) entry which is preliminary data.</text>
</comment>
<dbReference type="OrthoDB" id="1109907at2759"/>
<dbReference type="SMART" id="SM01019">
    <property type="entry name" value="B3"/>
    <property type="match status" value="4"/>
</dbReference>
<dbReference type="GO" id="GO:0005634">
    <property type="term" value="C:nucleus"/>
    <property type="evidence" value="ECO:0007669"/>
    <property type="project" value="UniProtKB-SubCell"/>
</dbReference>
<keyword evidence="2" id="KW-0677">Repeat</keyword>
<dbReference type="PANTHER" id="PTHR31674:SF62">
    <property type="entry name" value="B3 DOMAIN-CONTAINING PROTEIN REM14-RELATED"/>
    <property type="match status" value="1"/>
</dbReference>
<keyword evidence="3" id="KW-0805">Transcription regulation</keyword>
<reference evidence="8 9" key="1">
    <citation type="submission" date="2019-05" db="EMBL/GenBank/DDBJ databases">
        <title>Mikania micrantha, genome provides insights into the molecular mechanism of rapid growth.</title>
        <authorList>
            <person name="Liu B."/>
        </authorList>
    </citation>
    <scope>NUCLEOTIDE SEQUENCE [LARGE SCALE GENOMIC DNA]</scope>
    <source>
        <strain evidence="8">NLD-2019</strain>
        <tissue evidence="8">Leaf</tissue>
    </source>
</reference>
<evidence type="ECO:0000256" key="1">
    <source>
        <dbReference type="ARBA" id="ARBA00004123"/>
    </source>
</evidence>
<evidence type="ECO:0000259" key="7">
    <source>
        <dbReference type="PROSITE" id="PS50863"/>
    </source>
</evidence>
<feature type="domain" description="TF-B3" evidence="7">
    <location>
        <begin position="257"/>
        <end position="352"/>
    </location>
</feature>
<dbReference type="Proteomes" id="UP000326396">
    <property type="component" value="Linkage Group LG15"/>
</dbReference>
<dbReference type="AlphaFoldDB" id="A0A5N6P2D0"/>
<dbReference type="InterPro" id="IPR015300">
    <property type="entry name" value="DNA-bd_pseudobarrel_sf"/>
</dbReference>
<proteinExistence type="predicted"/>
<protein>
    <recommendedName>
        <fullName evidence="7">TF-B3 domain-containing protein</fullName>
    </recommendedName>
</protein>
<keyword evidence="5" id="KW-0804">Transcription</keyword>
<comment type="subcellular location">
    <subcellularLocation>
        <location evidence="1">Nucleus</location>
    </subcellularLocation>
</comment>
<dbReference type="GO" id="GO:0003677">
    <property type="term" value="F:DNA binding"/>
    <property type="evidence" value="ECO:0007669"/>
    <property type="project" value="UniProtKB-KW"/>
</dbReference>
<evidence type="ECO:0000313" key="9">
    <source>
        <dbReference type="Proteomes" id="UP000326396"/>
    </source>
</evidence>
<evidence type="ECO:0000256" key="3">
    <source>
        <dbReference type="ARBA" id="ARBA00023015"/>
    </source>
</evidence>
<sequence>MADLPTHFFKFIPPGYKFKLSIPKSFLPKLNGWRFKTAILRRGCQEWPVHITDGGVFGDGWSKFVTDNGVEEFDFIVFKHQGNMVFDFFVFDQSTCEIPYPNLFDDLQESLVGSDTLHKRKRSKIESKCKSTEYSSQIKDKFQPSDGCCFMTIMSPYSIKAARLSVPIKFARSNGLITKRSMQLHTQIIGLVDESKRSWPATLRFNTDQIHLEGWSELIIKYELKVGDTCMFELVKAGEKPPFFNFYINKETTSTCFFISTLKPYSFKKSILYIPAEFSVSNDLRKGEMILIDDKGRSWNVKLNKDGTNRFCLGYGLRDFWDANGFNEGDVYKFQLLHNHKNKPPVVNFTRSCPLEKQAFATDKKNRKIRDRKQASGGISNVKVESTVSEIKDAWPYYIGELKSYNIAKSMLYLPSEFARKNGLWKKKEMIVKNADERSWVAEIRNYDKYCYVVFKRGQWNDFCEANRLKKGDVFKFLVVSNGQIPVANFYLLNTS</sequence>
<keyword evidence="6" id="KW-0539">Nucleus</keyword>
<dbReference type="EMBL" id="SZYD01000007">
    <property type="protein sequence ID" value="KAD5802958.1"/>
    <property type="molecule type" value="Genomic_DNA"/>
</dbReference>
<dbReference type="Gene3D" id="2.40.330.10">
    <property type="entry name" value="DNA-binding pseudobarrel domain"/>
    <property type="match status" value="4"/>
</dbReference>
<accession>A0A5N6P2D0</accession>
<evidence type="ECO:0000313" key="8">
    <source>
        <dbReference type="EMBL" id="KAD5802958.1"/>
    </source>
</evidence>
<keyword evidence="9" id="KW-1185">Reference proteome</keyword>
<feature type="domain" description="TF-B3" evidence="7">
    <location>
        <begin position="149"/>
        <end position="252"/>
    </location>
</feature>
<dbReference type="PANTHER" id="PTHR31674">
    <property type="entry name" value="B3 DOMAIN-CONTAINING PROTEIN REM-LIKE 3-RELATED"/>
    <property type="match status" value="1"/>
</dbReference>
<name>A0A5N6P2D0_9ASTR</name>
<feature type="domain" description="TF-B3" evidence="7">
    <location>
        <begin position="397"/>
        <end position="493"/>
    </location>
</feature>
<dbReference type="PROSITE" id="PS50863">
    <property type="entry name" value="B3"/>
    <property type="match status" value="4"/>
</dbReference>
<evidence type="ECO:0000256" key="5">
    <source>
        <dbReference type="ARBA" id="ARBA00023163"/>
    </source>
</evidence>
<dbReference type="Pfam" id="PF02362">
    <property type="entry name" value="B3"/>
    <property type="match status" value="4"/>
</dbReference>
<evidence type="ECO:0000256" key="4">
    <source>
        <dbReference type="ARBA" id="ARBA00023125"/>
    </source>
</evidence>
<dbReference type="SUPFAM" id="SSF101936">
    <property type="entry name" value="DNA-binding pseudobarrel domain"/>
    <property type="match status" value="4"/>
</dbReference>
<evidence type="ECO:0000256" key="6">
    <source>
        <dbReference type="ARBA" id="ARBA00023242"/>
    </source>
</evidence>
<gene>
    <name evidence="8" type="ORF">E3N88_14318</name>
</gene>
<dbReference type="InterPro" id="IPR039218">
    <property type="entry name" value="REM_fam"/>
</dbReference>
<evidence type="ECO:0000256" key="2">
    <source>
        <dbReference type="ARBA" id="ARBA00022737"/>
    </source>
</evidence>
<dbReference type="CDD" id="cd10017">
    <property type="entry name" value="B3_DNA"/>
    <property type="match status" value="4"/>
</dbReference>
<feature type="domain" description="TF-B3" evidence="7">
    <location>
        <begin position="5"/>
        <end position="94"/>
    </location>
</feature>
<organism evidence="8 9">
    <name type="scientific">Mikania micrantha</name>
    <name type="common">bitter vine</name>
    <dbReference type="NCBI Taxonomy" id="192012"/>
    <lineage>
        <taxon>Eukaryota</taxon>
        <taxon>Viridiplantae</taxon>
        <taxon>Streptophyta</taxon>
        <taxon>Embryophyta</taxon>
        <taxon>Tracheophyta</taxon>
        <taxon>Spermatophyta</taxon>
        <taxon>Magnoliopsida</taxon>
        <taxon>eudicotyledons</taxon>
        <taxon>Gunneridae</taxon>
        <taxon>Pentapetalae</taxon>
        <taxon>asterids</taxon>
        <taxon>campanulids</taxon>
        <taxon>Asterales</taxon>
        <taxon>Asteraceae</taxon>
        <taxon>Asteroideae</taxon>
        <taxon>Heliantheae alliance</taxon>
        <taxon>Eupatorieae</taxon>
        <taxon>Mikania</taxon>
    </lineage>
</organism>